<dbReference type="Proteomes" id="UP001633002">
    <property type="component" value="Unassembled WGS sequence"/>
</dbReference>
<comment type="caution">
    <text evidence="2">The sequence shown here is derived from an EMBL/GenBank/DDBJ whole genome shotgun (WGS) entry which is preliminary data.</text>
</comment>
<reference evidence="2 3" key="1">
    <citation type="submission" date="2024-09" db="EMBL/GenBank/DDBJ databases">
        <title>Chromosome-scale assembly of Riccia sorocarpa.</title>
        <authorList>
            <person name="Paukszto L."/>
        </authorList>
    </citation>
    <scope>NUCLEOTIDE SEQUENCE [LARGE SCALE GENOMIC DNA]</scope>
    <source>
        <strain evidence="2">LP-2024</strain>
        <tissue evidence="2">Aerial parts of the thallus</tissue>
    </source>
</reference>
<dbReference type="InterPro" id="IPR038956">
    <property type="entry name" value="LEA_5"/>
</dbReference>
<dbReference type="PANTHER" id="PTHR34671:SF19">
    <property type="entry name" value="EMBRYONIC ABUNDANT PROTEIN 1"/>
    <property type="match status" value="1"/>
</dbReference>
<dbReference type="PANTHER" id="PTHR34671">
    <property type="entry name" value="EM-LIKE PROTEIN GEA1"/>
    <property type="match status" value="1"/>
</dbReference>
<protein>
    <submittedName>
        <fullName evidence="2">Uncharacterized protein</fullName>
    </submittedName>
</protein>
<evidence type="ECO:0000313" key="3">
    <source>
        <dbReference type="Proteomes" id="UP001633002"/>
    </source>
</evidence>
<dbReference type="InterPro" id="IPR000389">
    <property type="entry name" value="Small_hydrophilic_seed_prot"/>
</dbReference>
<dbReference type="AlphaFoldDB" id="A0ABD3HR97"/>
<proteinExistence type="predicted"/>
<keyword evidence="3" id="KW-1185">Reference proteome</keyword>
<feature type="compositionally biased region" description="Basic and acidic residues" evidence="1">
    <location>
        <begin position="1"/>
        <end position="22"/>
    </location>
</feature>
<gene>
    <name evidence="2" type="ORF">R1sor_006515</name>
</gene>
<feature type="compositionally biased region" description="Basic and acidic residues" evidence="1">
    <location>
        <begin position="52"/>
        <end position="80"/>
    </location>
</feature>
<evidence type="ECO:0000313" key="2">
    <source>
        <dbReference type="EMBL" id="KAL3692864.1"/>
    </source>
</evidence>
<sequence length="80" mass="8717">MSTEQERKELDARADAGEEVVKGGRGPRSLDAQKRIAEGRSKGGQTKATVLGEERFQEIGEKGNLTAKEEELKKGSEEEA</sequence>
<dbReference type="EMBL" id="JBJQOH010000003">
    <property type="protein sequence ID" value="KAL3692864.1"/>
    <property type="molecule type" value="Genomic_DNA"/>
</dbReference>
<name>A0ABD3HR97_9MARC</name>
<feature type="compositionally biased region" description="Basic and acidic residues" evidence="1">
    <location>
        <begin position="31"/>
        <end position="41"/>
    </location>
</feature>
<dbReference type="Pfam" id="PF00477">
    <property type="entry name" value="LEA_5"/>
    <property type="match status" value="1"/>
</dbReference>
<feature type="region of interest" description="Disordered" evidence="1">
    <location>
        <begin position="1"/>
        <end position="80"/>
    </location>
</feature>
<accession>A0ABD3HR97</accession>
<evidence type="ECO:0000256" key="1">
    <source>
        <dbReference type="SAM" id="MobiDB-lite"/>
    </source>
</evidence>
<organism evidence="2 3">
    <name type="scientific">Riccia sorocarpa</name>
    <dbReference type="NCBI Taxonomy" id="122646"/>
    <lineage>
        <taxon>Eukaryota</taxon>
        <taxon>Viridiplantae</taxon>
        <taxon>Streptophyta</taxon>
        <taxon>Embryophyta</taxon>
        <taxon>Marchantiophyta</taxon>
        <taxon>Marchantiopsida</taxon>
        <taxon>Marchantiidae</taxon>
        <taxon>Marchantiales</taxon>
        <taxon>Ricciaceae</taxon>
        <taxon>Riccia</taxon>
    </lineage>
</organism>